<name>A0A1L3N1I5_ONCMY</name>
<dbReference type="PANTHER" id="PTHR14196:SF12">
    <property type="entry name" value="ZINC FINGER PROTEIN 208-LIKE"/>
    <property type="match status" value="1"/>
</dbReference>
<keyword evidence="12" id="KW-0804">Transcription</keyword>
<dbReference type="PROSITE" id="PS00028">
    <property type="entry name" value="ZINC_FINGER_C2H2_1"/>
    <property type="match status" value="10"/>
</dbReference>
<comment type="subcellular location">
    <subcellularLocation>
        <location evidence="2">Nucleus</location>
    </subcellularLocation>
</comment>
<evidence type="ECO:0000256" key="7">
    <source>
        <dbReference type="ARBA" id="ARBA00022771"/>
    </source>
</evidence>
<evidence type="ECO:0000256" key="12">
    <source>
        <dbReference type="ARBA" id="ARBA00023163"/>
    </source>
</evidence>
<evidence type="ECO:0000256" key="5">
    <source>
        <dbReference type="ARBA" id="ARBA00022723"/>
    </source>
</evidence>
<comment type="function">
    <text evidence="1">May be involved in transcriptional regulation.</text>
</comment>
<keyword evidence="6" id="KW-0677">Repeat</keyword>
<evidence type="ECO:0000256" key="11">
    <source>
        <dbReference type="ARBA" id="ARBA00023125"/>
    </source>
</evidence>
<evidence type="ECO:0000256" key="8">
    <source>
        <dbReference type="ARBA" id="ARBA00022833"/>
    </source>
</evidence>
<dbReference type="EMBL" id="KX826996">
    <property type="protein sequence ID" value="APH08550.1"/>
    <property type="molecule type" value="mRNA"/>
</dbReference>
<feature type="domain" description="C2H2-type" evidence="17">
    <location>
        <begin position="402"/>
        <end position="429"/>
    </location>
</feature>
<feature type="compositionally biased region" description="Basic and acidic residues" evidence="16">
    <location>
        <begin position="10"/>
        <end position="20"/>
    </location>
</feature>
<feature type="compositionally biased region" description="Polar residues" evidence="16">
    <location>
        <begin position="616"/>
        <end position="629"/>
    </location>
</feature>
<dbReference type="SMART" id="SM00355">
    <property type="entry name" value="ZnF_C2H2"/>
    <property type="match status" value="11"/>
</dbReference>
<keyword evidence="7 15" id="KW-0863">Zinc-finger</keyword>
<gene>
    <name evidence="18" type="primary">ZNF366a</name>
</gene>
<feature type="domain" description="C2H2-type" evidence="17">
    <location>
        <begin position="346"/>
        <end position="373"/>
    </location>
</feature>
<accession>A0A1L3N1I5</accession>
<dbReference type="FunFam" id="3.30.160.60:FF:000502">
    <property type="entry name" value="Zinc finger protein 710"/>
    <property type="match status" value="1"/>
</dbReference>
<feature type="domain" description="C2H2-type" evidence="17">
    <location>
        <begin position="458"/>
        <end position="485"/>
    </location>
</feature>
<sequence length="879" mass="100766">MMDTDVLGFRPDRRSPLREDLRPVSHPSLYLSQSPLYLNLPKRSLSPTREAYSTTFSPLTHHLPMGLEDIHYTQGEGSQKRKRTPFKMEGSESPTPGDMEEVERRGNTRTVDLSRLPFSLPSHPRLSPSPMPIPGMIDLTRLQLHNRARSRYDPPMGLAMQVKQEPISPSPLWPPSPLLLHHPPPPFFPSLHPSLIPFPFFMPGPVMHLSPGAFYPREALRPGRCGPDGGPRGGMTSIEKLGLNIHIDDSYYVDVGGDQKRWKCRMCEKSYTSKYNLVTHILGHSGIKPHGCHLCGKLFKQLSHLHTHLLTHQGTRPHKCQVCHKAFTQTSHLKRHMMQHSDVKPYSCGVCGRGFAYPSELRAHELKHEKGQENVCVECGLDFPSLAQLKRHLTAHRGPTLYRCSECQKSFQYPSQLQNHMMKHKDIRPYICSECGMEFIQSHHLKQHTLTHKGVKEHKCRICGREFTLLANMKRHILIHTNIRAYQCHLCFKSFVQKQTLKAHMIVHFDIKPYKCKLCGKEFNRMHNLMGHMHLHSDSRPFKCLYCPSKFTLKGNLTRHMKVKHGIMDRGLDARVSRRQGRFCLSAPLGLLTRYSQEEPFDLSQKPRRPRPCLRLSQSDGESVPGSSCQDEDEEESLYRRSQYSPEVYQHHTGGQVYRSETAKQMYRKDMETSGQVYPPGADGEVYQPVPEPGDADKQLYQCVTGRQVYDSDSELGDQLYQPNLELGDQMYETESEEGEHHIGGKLCYPQSGNTGEHTYHSDSEVGSQSYHSDPDQLEIGDQLYQPDPDQLEIGDQVYHSDPGEEMMDTPEPCEKDYHSDPGVLTKNVGTDEEEEEDLVRAGSRVEEEQRKQFRRYLSREEYRRVRSYNDSKSSSSTE</sequence>
<dbReference type="PROSITE" id="PS50157">
    <property type="entry name" value="ZINC_FINGER_C2H2_2"/>
    <property type="match status" value="11"/>
</dbReference>
<dbReference type="GO" id="GO:0008270">
    <property type="term" value="F:zinc ion binding"/>
    <property type="evidence" value="ECO:0007669"/>
    <property type="project" value="UniProtKB-KW"/>
</dbReference>
<dbReference type="GO" id="GO:0000981">
    <property type="term" value="F:DNA-binding transcription factor activity, RNA polymerase II-specific"/>
    <property type="evidence" value="ECO:0007669"/>
    <property type="project" value="TreeGrafter"/>
</dbReference>
<dbReference type="InterPro" id="IPR050717">
    <property type="entry name" value="C2H2-ZF_Transcription_Reg"/>
</dbReference>
<dbReference type="SUPFAM" id="SSF57667">
    <property type="entry name" value="beta-beta-alpha zinc fingers"/>
    <property type="match status" value="6"/>
</dbReference>
<keyword evidence="4" id="KW-1017">Isopeptide bond</keyword>
<dbReference type="Pfam" id="PF13912">
    <property type="entry name" value="zf-C2H2_6"/>
    <property type="match status" value="1"/>
</dbReference>
<dbReference type="FunFam" id="3.30.160.60:FF:001721">
    <property type="entry name" value="Zinc finger protein 366"/>
    <property type="match status" value="1"/>
</dbReference>
<feature type="domain" description="C2H2-type" evidence="17">
    <location>
        <begin position="542"/>
        <end position="565"/>
    </location>
</feature>
<evidence type="ECO:0000256" key="3">
    <source>
        <dbReference type="ARBA" id="ARBA00006991"/>
    </source>
</evidence>
<keyword evidence="13" id="KW-0539">Nucleus</keyword>
<feature type="domain" description="C2H2-type" evidence="17">
    <location>
        <begin position="430"/>
        <end position="457"/>
    </location>
</feature>
<feature type="domain" description="C2H2-type" evidence="17">
    <location>
        <begin position="514"/>
        <end position="541"/>
    </location>
</feature>
<comment type="similarity">
    <text evidence="3">Belongs to the krueppel C2H2-type zinc-finger protein family.</text>
</comment>
<feature type="region of interest" description="Disordered" evidence="16">
    <location>
        <begin position="74"/>
        <end position="110"/>
    </location>
</feature>
<feature type="region of interest" description="Disordered" evidence="16">
    <location>
        <begin position="599"/>
        <end position="637"/>
    </location>
</feature>
<feature type="domain" description="C2H2-type" evidence="17">
    <location>
        <begin position="486"/>
        <end position="513"/>
    </location>
</feature>
<reference evidence="18" key="1">
    <citation type="journal article" date="2016" name="Dev. Comp. Immunol.">
        <title>Characterisation of ZBTB46 and DC-SCRIPT/ZNF366 in rainbow trout, transcription factors potentially involved in dendritic cell maturation and activation in fish.</title>
        <authorList>
            <person name="Wang J."/>
            <person name="Wang T."/>
            <person name="Benedicenti O."/>
            <person name="Collins C."/>
            <person name="Wang K."/>
            <person name="Secombes C.J."/>
            <person name="Zou J."/>
        </authorList>
    </citation>
    <scope>NUCLEOTIDE SEQUENCE</scope>
    <source>
        <tissue evidence="18">Head kidney</tissue>
    </source>
</reference>
<evidence type="ECO:0000256" key="4">
    <source>
        <dbReference type="ARBA" id="ARBA00022499"/>
    </source>
</evidence>
<dbReference type="AlphaFoldDB" id="A0A1L3N1I5"/>
<dbReference type="PANTHER" id="PTHR14196">
    <property type="entry name" value="ODD-SKIPPED - RELATED"/>
    <property type="match status" value="1"/>
</dbReference>
<feature type="domain" description="C2H2-type" evidence="17">
    <location>
        <begin position="318"/>
        <end position="345"/>
    </location>
</feature>
<dbReference type="FunFam" id="3.30.160.60:FF:000161">
    <property type="entry name" value="Zinc finger protein 366"/>
    <property type="match status" value="1"/>
</dbReference>
<protein>
    <recommendedName>
        <fullName evidence="14">Zinc finger protein 710</fullName>
    </recommendedName>
</protein>
<evidence type="ECO:0000313" key="18">
    <source>
        <dbReference type="EMBL" id="APH08550.1"/>
    </source>
</evidence>
<dbReference type="FunFam" id="3.30.160.60:FF:001574">
    <property type="entry name" value="Zinc finger protein 366"/>
    <property type="match status" value="1"/>
</dbReference>
<dbReference type="GO" id="GO:0005634">
    <property type="term" value="C:nucleus"/>
    <property type="evidence" value="ECO:0007669"/>
    <property type="project" value="UniProtKB-SubCell"/>
</dbReference>
<keyword evidence="11" id="KW-0238">DNA-binding</keyword>
<dbReference type="FunFam" id="3.30.160.60:FF:000186">
    <property type="entry name" value="Zinc finger protein 366"/>
    <property type="match status" value="1"/>
</dbReference>
<evidence type="ECO:0000259" key="17">
    <source>
        <dbReference type="PROSITE" id="PS50157"/>
    </source>
</evidence>
<dbReference type="FunFam" id="3.30.160.60:FF:000191">
    <property type="entry name" value="zinc finger protein 366"/>
    <property type="match status" value="1"/>
</dbReference>
<dbReference type="GO" id="GO:0000977">
    <property type="term" value="F:RNA polymerase II transcription regulatory region sequence-specific DNA binding"/>
    <property type="evidence" value="ECO:0007669"/>
    <property type="project" value="TreeGrafter"/>
</dbReference>
<evidence type="ECO:0000256" key="15">
    <source>
        <dbReference type="PROSITE-ProRule" id="PRU00042"/>
    </source>
</evidence>
<feature type="domain" description="C2H2-type" evidence="17">
    <location>
        <begin position="290"/>
        <end position="317"/>
    </location>
</feature>
<dbReference type="Pfam" id="PF00096">
    <property type="entry name" value="zf-C2H2"/>
    <property type="match status" value="8"/>
</dbReference>
<dbReference type="FunFam" id="3.30.160.60:FF:000203">
    <property type="entry name" value="Zinc finger protein 366"/>
    <property type="match status" value="1"/>
</dbReference>
<feature type="domain" description="C2H2-type" evidence="17">
    <location>
        <begin position="374"/>
        <end position="401"/>
    </location>
</feature>
<dbReference type="FunFam" id="3.30.160.60:FF:000451">
    <property type="entry name" value="Zinc finger protein 710"/>
    <property type="match status" value="1"/>
</dbReference>
<feature type="region of interest" description="Disordered" evidence="16">
    <location>
        <begin position="1"/>
        <end position="20"/>
    </location>
</feature>
<evidence type="ECO:0000256" key="14">
    <source>
        <dbReference type="ARBA" id="ARBA00069175"/>
    </source>
</evidence>
<dbReference type="Gene3D" id="3.30.160.60">
    <property type="entry name" value="Classic Zinc Finger"/>
    <property type="match status" value="10"/>
</dbReference>
<dbReference type="FunFam" id="3.30.160.60:FF:001180">
    <property type="entry name" value="Zinc finger protein 366"/>
    <property type="match status" value="1"/>
</dbReference>
<evidence type="ECO:0000256" key="6">
    <source>
        <dbReference type="ARBA" id="ARBA00022737"/>
    </source>
</evidence>
<evidence type="ECO:0000256" key="2">
    <source>
        <dbReference type="ARBA" id="ARBA00004123"/>
    </source>
</evidence>
<proteinExistence type="evidence at transcript level"/>
<keyword evidence="8" id="KW-0862">Zinc</keyword>
<dbReference type="InterPro" id="IPR013087">
    <property type="entry name" value="Znf_C2H2_type"/>
</dbReference>
<evidence type="ECO:0000256" key="13">
    <source>
        <dbReference type="ARBA" id="ARBA00023242"/>
    </source>
</evidence>
<evidence type="ECO:0000256" key="1">
    <source>
        <dbReference type="ARBA" id="ARBA00003767"/>
    </source>
</evidence>
<feature type="region of interest" description="Disordered" evidence="16">
    <location>
        <begin position="733"/>
        <end position="851"/>
    </location>
</feature>
<keyword evidence="9" id="KW-0832">Ubl conjugation</keyword>
<evidence type="ECO:0000256" key="10">
    <source>
        <dbReference type="ARBA" id="ARBA00023015"/>
    </source>
</evidence>
<evidence type="ECO:0000256" key="9">
    <source>
        <dbReference type="ARBA" id="ARBA00022843"/>
    </source>
</evidence>
<evidence type="ECO:0000256" key="16">
    <source>
        <dbReference type="SAM" id="MobiDB-lite"/>
    </source>
</evidence>
<dbReference type="InterPro" id="IPR036236">
    <property type="entry name" value="Znf_C2H2_sf"/>
</dbReference>
<keyword evidence="10" id="KW-0805">Transcription regulation</keyword>
<feature type="domain" description="C2H2-type" evidence="17">
    <location>
        <begin position="262"/>
        <end position="289"/>
    </location>
</feature>
<feature type="region of interest" description="Disordered" evidence="16">
    <location>
        <begin position="671"/>
        <end position="697"/>
    </location>
</feature>
<keyword evidence="5" id="KW-0479">Metal-binding</keyword>
<dbReference type="FunFam" id="3.30.160.60:FF:000182">
    <property type="entry name" value="zinc finger protein 366"/>
    <property type="match status" value="1"/>
</dbReference>
<organism evidence="18">
    <name type="scientific">Oncorhynchus mykiss</name>
    <name type="common">Rainbow trout</name>
    <name type="synonym">Salmo gairdneri</name>
    <dbReference type="NCBI Taxonomy" id="8022"/>
    <lineage>
        <taxon>Eukaryota</taxon>
        <taxon>Metazoa</taxon>
        <taxon>Chordata</taxon>
        <taxon>Craniata</taxon>
        <taxon>Vertebrata</taxon>
        <taxon>Euteleostomi</taxon>
        <taxon>Actinopterygii</taxon>
        <taxon>Neopterygii</taxon>
        <taxon>Teleostei</taxon>
        <taxon>Protacanthopterygii</taxon>
        <taxon>Salmoniformes</taxon>
        <taxon>Salmonidae</taxon>
        <taxon>Salmoninae</taxon>
        <taxon>Oncorhynchus</taxon>
    </lineage>
</organism>